<proteinExistence type="predicted"/>
<protein>
    <submittedName>
        <fullName evidence="1">Uncharacterized protein</fullName>
    </submittedName>
</protein>
<sequence length="148" mass="17026">MENRNLEHWFLDKQGKLLAWREWRSQLSAMDTASAITEAAEWWKFVPLVNKTFDPWRNETWPTPWELISSGSFCTSAQGLGIFYSLILSGIDCQLILAIVDQIPRLMVLLDDNKLLNYYDGEAIDIGSVDLQILQTWTSSDMARLVKV</sequence>
<name>A0A6J5T9D1_9CAUD</name>
<gene>
    <name evidence="1" type="ORF">UFOVP71_86</name>
</gene>
<reference evidence="1" key="1">
    <citation type="submission" date="2020-05" db="EMBL/GenBank/DDBJ databases">
        <authorList>
            <person name="Chiriac C."/>
            <person name="Salcher M."/>
            <person name="Ghai R."/>
            <person name="Kavagutti S V."/>
        </authorList>
    </citation>
    <scope>NUCLEOTIDE SEQUENCE</scope>
</reference>
<accession>A0A6J5T9D1</accession>
<dbReference type="EMBL" id="LR797824">
    <property type="protein sequence ID" value="CAB4241548.1"/>
    <property type="molecule type" value="Genomic_DNA"/>
</dbReference>
<organism evidence="1">
    <name type="scientific">uncultured Caudovirales phage</name>
    <dbReference type="NCBI Taxonomy" id="2100421"/>
    <lineage>
        <taxon>Viruses</taxon>
        <taxon>Duplodnaviria</taxon>
        <taxon>Heunggongvirae</taxon>
        <taxon>Uroviricota</taxon>
        <taxon>Caudoviricetes</taxon>
        <taxon>Peduoviridae</taxon>
        <taxon>Maltschvirus</taxon>
        <taxon>Maltschvirus maltsch</taxon>
    </lineage>
</organism>
<evidence type="ECO:0000313" key="1">
    <source>
        <dbReference type="EMBL" id="CAB4241548.1"/>
    </source>
</evidence>